<evidence type="ECO:0000313" key="4">
    <source>
        <dbReference type="Proteomes" id="UP000215607"/>
    </source>
</evidence>
<dbReference type="Proteomes" id="UP000215607">
    <property type="component" value="Unassembled WGS sequence"/>
</dbReference>
<dbReference type="RefSeq" id="WP_094553535.1">
    <property type="nucleotide sequence ID" value="NZ_NHOZ01000135.1"/>
</dbReference>
<dbReference type="EMBL" id="NHPA01000071">
    <property type="protein sequence ID" value="OYR65793.1"/>
    <property type="molecule type" value="Genomic_DNA"/>
</dbReference>
<organism evidence="2 5">
    <name type="scientific">Halorubrum ezzemoulense</name>
    <name type="common">Halorubrum chaoviator</name>
    <dbReference type="NCBI Taxonomy" id="337243"/>
    <lineage>
        <taxon>Archaea</taxon>
        <taxon>Methanobacteriati</taxon>
        <taxon>Methanobacteriota</taxon>
        <taxon>Stenosarchaea group</taxon>
        <taxon>Halobacteria</taxon>
        <taxon>Halobacteriales</taxon>
        <taxon>Haloferacaceae</taxon>
        <taxon>Halorubrum</taxon>
    </lineage>
</organism>
<sequence length="142" mass="15778">MGGFKEGTVNGWEDEEEDDDEPEVEPASSSDIDSKSDQTETTEVEIETGASSSADNSGRDTARSDIPWILRRNSITDGREQTVQLHLQEDTLNVQRTQKSIIESRLGESVRKADLREAALLVGLQHTDDVVDVLEEWGYALE</sequence>
<dbReference type="InterPro" id="IPR058276">
    <property type="entry name" value="DUF7970"/>
</dbReference>
<dbReference type="Pfam" id="PF25925">
    <property type="entry name" value="DUF7970"/>
    <property type="match status" value="1"/>
</dbReference>
<proteinExistence type="predicted"/>
<comment type="caution">
    <text evidence="2">The sequence shown here is derived from an EMBL/GenBank/DDBJ whole genome shotgun (WGS) entry which is preliminary data.</text>
</comment>
<evidence type="ECO:0000313" key="5">
    <source>
        <dbReference type="Proteomes" id="UP000215731"/>
    </source>
</evidence>
<evidence type="ECO:0000313" key="2">
    <source>
        <dbReference type="EMBL" id="OYR60720.1"/>
    </source>
</evidence>
<dbReference type="EMBL" id="NHOZ01000135">
    <property type="protein sequence ID" value="OYR60720.1"/>
    <property type="molecule type" value="Genomic_DNA"/>
</dbReference>
<reference evidence="4 5" key="1">
    <citation type="journal article" date="2014" name="Front. Microbiol.">
        <title>Population and genomic analysis of the genus Halorubrum.</title>
        <authorList>
            <person name="Fullmer M.S."/>
            <person name="Soucy S.M."/>
            <person name="Swithers K.S."/>
            <person name="Makkay A.M."/>
            <person name="Wheeler R."/>
            <person name="Ventosa A."/>
            <person name="Gogarten J.P."/>
            <person name="Papke R.T."/>
        </authorList>
    </citation>
    <scope>NUCLEOTIDE SEQUENCE [LARGE SCALE GENOMIC DNA]</scope>
    <source>
        <strain evidence="3 4">Ga2p</strain>
        <strain evidence="2 5">Ga36</strain>
    </source>
</reference>
<dbReference type="Proteomes" id="UP000215731">
    <property type="component" value="Unassembled WGS sequence"/>
</dbReference>
<feature type="compositionally biased region" description="Acidic residues" evidence="1">
    <location>
        <begin position="12"/>
        <end position="24"/>
    </location>
</feature>
<evidence type="ECO:0000313" key="3">
    <source>
        <dbReference type="EMBL" id="OYR65793.1"/>
    </source>
</evidence>
<accession>A0A256IVX2</accession>
<name>A0A256IVX2_HALEZ</name>
<dbReference type="AlphaFoldDB" id="A0A256IVX2"/>
<protein>
    <submittedName>
        <fullName evidence="2">Uncharacterized protein</fullName>
    </submittedName>
</protein>
<feature type="region of interest" description="Disordered" evidence="1">
    <location>
        <begin position="1"/>
        <end position="67"/>
    </location>
</feature>
<evidence type="ECO:0000256" key="1">
    <source>
        <dbReference type="SAM" id="MobiDB-lite"/>
    </source>
</evidence>
<gene>
    <name evidence="3" type="ORF">DJ79_14395</name>
    <name evidence="2" type="ORF">DJ80_14600</name>
</gene>
<reference evidence="2" key="2">
    <citation type="submission" date="2017-05" db="EMBL/GenBank/DDBJ databases">
        <authorList>
            <person name="Song R."/>
            <person name="Chenine A.L."/>
            <person name="Ruprecht R.M."/>
        </authorList>
    </citation>
    <scope>NUCLEOTIDE SEQUENCE</scope>
    <source>
        <strain evidence="3">Ga2p</strain>
        <strain evidence="2">Ga36</strain>
    </source>
</reference>